<dbReference type="EMBL" id="LJIJ01000531">
    <property type="protein sequence ID" value="ODM96524.1"/>
    <property type="molecule type" value="Genomic_DNA"/>
</dbReference>
<feature type="domain" description="Chromo" evidence="3">
    <location>
        <begin position="10"/>
        <end position="68"/>
    </location>
</feature>
<evidence type="ECO:0000313" key="5">
    <source>
        <dbReference type="Proteomes" id="UP000094527"/>
    </source>
</evidence>
<accession>A0A1D2MUN6</accession>
<dbReference type="InterPro" id="IPR008251">
    <property type="entry name" value="Chromo_shadow_dom"/>
</dbReference>
<dbReference type="SMART" id="SM00298">
    <property type="entry name" value="CHROMO"/>
    <property type="match status" value="2"/>
</dbReference>
<comment type="subcellular location">
    <subcellularLocation>
        <location evidence="1">Nucleus</location>
    </subcellularLocation>
</comment>
<proteinExistence type="predicted"/>
<dbReference type="STRING" id="48709.A0A1D2MUN6"/>
<comment type="caution">
    <text evidence="4">The sequence shown here is derived from an EMBL/GenBank/DDBJ whole genome shotgun (WGS) entry which is preliminary data.</text>
</comment>
<protein>
    <submittedName>
        <fullName evidence="4">Heterochromatin protein 1</fullName>
    </submittedName>
</protein>
<dbReference type="InterPro" id="IPR051219">
    <property type="entry name" value="Heterochromatin_chromo-domain"/>
</dbReference>
<dbReference type="OrthoDB" id="433924at2759"/>
<dbReference type="InterPro" id="IPR023779">
    <property type="entry name" value="Chromodomain_CS"/>
</dbReference>
<dbReference type="InterPro" id="IPR016197">
    <property type="entry name" value="Chromo-like_dom_sf"/>
</dbReference>
<dbReference type="Pfam" id="PF01393">
    <property type="entry name" value="Chromo_shadow"/>
    <property type="match status" value="1"/>
</dbReference>
<dbReference type="PANTHER" id="PTHR22812">
    <property type="entry name" value="CHROMOBOX PROTEIN"/>
    <property type="match status" value="1"/>
</dbReference>
<dbReference type="CDD" id="cd00034">
    <property type="entry name" value="CSD"/>
    <property type="match status" value="1"/>
</dbReference>
<dbReference type="PRINTS" id="PR00504">
    <property type="entry name" value="CHROMODOMAIN"/>
</dbReference>
<dbReference type="GO" id="GO:0000792">
    <property type="term" value="C:heterochromatin"/>
    <property type="evidence" value="ECO:0007669"/>
    <property type="project" value="UniProtKB-ARBA"/>
</dbReference>
<dbReference type="SMART" id="SM00300">
    <property type="entry name" value="ChSh"/>
    <property type="match status" value="1"/>
</dbReference>
<dbReference type="PROSITE" id="PS00598">
    <property type="entry name" value="CHROMO_1"/>
    <property type="match status" value="1"/>
</dbReference>
<sequence length="160" mass="18355">MEPSSSSGVYDVEKVLKKRRGKRGKSEYFLKWKGYPDSENTWEPEDNISIYLILDFEKRLKEEKAKKKKEWKNLKAIGTDEAKAVPSEKKKADGQELPKLSGLERGLELEEILGVADDQGKLVLLVKFKGEQETELVPASVAMQSGQQVIHFYQNRINWI</sequence>
<dbReference type="InterPro" id="IPR000953">
    <property type="entry name" value="Chromo/chromo_shadow_dom"/>
</dbReference>
<dbReference type="GO" id="GO:0005634">
    <property type="term" value="C:nucleus"/>
    <property type="evidence" value="ECO:0007669"/>
    <property type="project" value="UniProtKB-SubCell"/>
</dbReference>
<name>A0A1D2MUN6_ORCCI</name>
<dbReference type="CDD" id="cd00024">
    <property type="entry name" value="CD_CSD"/>
    <property type="match status" value="1"/>
</dbReference>
<organism evidence="4 5">
    <name type="scientific">Orchesella cincta</name>
    <name type="common">Springtail</name>
    <name type="synonym">Podura cincta</name>
    <dbReference type="NCBI Taxonomy" id="48709"/>
    <lineage>
        <taxon>Eukaryota</taxon>
        <taxon>Metazoa</taxon>
        <taxon>Ecdysozoa</taxon>
        <taxon>Arthropoda</taxon>
        <taxon>Hexapoda</taxon>
        <taxon>Collembola</taxon>
        <taxon>Entomobryomorpha</taxon>
        <taxon>Entomobryoidea</taxon>
        <taxon>Orchesellidae</taxon>
        <taxon>Orchesellinae</taxon>
        <taxon>Orchesella</taxon>
    </lineage>
</organism>
<dbReference type="Pfam" id="PF00385">
    <property type="entry name" value="Chromo"/>
    <property type="match status" value="1"/>
</dbReference>
<keyword evidence="2" id="KW-0539">Nucleus</keyword>
<evidence type="ECO:0000313" key="4">
    <source>
        <dbReference type="EMBL" id="ODM96524.1"/>
    </source>
</evidence>
<dbReference type="AlphaFoldDB" id="A0A1D2MUN6"/>
<dbReference type="InterPro" id="IPR017984">
    <property type="entry name" value="Chromo_dom_subgr"/>
</dbReference>
<dbReference type="SUPFAM" id="SSF54160">
    <property type="entry name" value="Chromo domain-like"/>
    <property type="match status" value="2"/>
</dbReference>
<dbReference type="PROSITE" id="PS50013">
    <property type="entry name" value="CHROMO_2"/>
    <property type="match status" value="1"/>
</dbReference>
<gene>
    <name evidence="4" type="ORF">Ocin01_10155</name>
</gene>
<evidence type="ECO:0000259" key="3">
    <source>
        <dbReference type="PROSITE" id="PS50013"/>
    </source>
</evidence>
<dbReference type="InterPro" id="IPR023780">
    <property type="entry name" value="Chromo_domain"/>
</dbReference>
<evidence type="ECO:0000256" key="1">
    <source>
        <dbReference type="ARBA" id="ARBA00004123"/>
    </source>
</evidence>
<evidence type="ECO:0000256" key="2">
    <source>
        <dbReference type="ARBA" id="ARBA00023242"/>
    </source>
</evidence>
<dbReference type="OMA" id="CKADSHS"/>
<dbReference type="Gene3D" id="2.40.50.40">
    <property type="match status" value="2"/>
</dbReference>
<dbReference type="Proteomes" id="UP000094527">
    <property type="component" value="Unassembled WGS sequence"/>
</dbReference>
<keyword evidence="5" id="KW-1185">Reference proteome</keyword>
<reference evidence="4 5" key="1">
    <citation type="journal article" date="2016" name="Genome Biol. Evol.">
        <title>Gene Family Evolution Reflects Adaptation to Soil Environmental Stressors in the Genome of the Collembolan Orchesella cincta.</title>
        <authorList>
            <person name="Faddeeva-Vakhrusheva A."/>
            <person name="Derks M.F."/>
            <person name="Anvar S.Y."/>
            <person name="Agamennone V."/>
            <person name="Suring W."/>
            <person name="Smit S."/>
            <person name="van Straalen N.M."/>
            <person name="Roelofs D."/>
        </authorList>
    </citation>
    <scope>NUCLEOTIDE SEQUENCE [LARGE SCALE GENOMIC DNA]</scope>
    <source>
        <tissue evidence="4">Mixed pool</tissue>
    </source>
</reference>